<evidence type="ECO:0000313" key="2">
    <source>
        <dbReference type="EMBL" id="JAE12612.1"/>
    </source>
</evidence>
<reference evidence="2" key="1">
    <citation type="submission" date="2014-09" db="EMBL/GenBank/DDBJ databases">
        <authorList>
            <person name="Magalhaes I.L.F."/>
            <person name="Oliveira U."/>
            <person name="Santos F.R."/>
            <person name="Vidigal T.H.D.A."/>
            <person name="Brescovit A.D."/>
            <person name="Santos A.J."/>
        </authorList>
    </citation>
    <scope>NUCLEOTIDE SEQUENCE</scope>
    <source>
        <tissue evidence="2">Shoot tissue taken approximately 20 cm above the soil surface</tissue>
    </source>
</reference>
<sequence length="102" mass="11411">MVDASFIKESEAICLGEYFNRASLTAFLCFFQLLRKLKPPVSAAFELEGFLQVFGCSKKGDQPQQASQSESGWHTSQVQCPTPCSSRATQQKSALQNLQRRF</sequence>
<dbReference type="AlphaFoldDB" id="A0A0A9FJZ5"/>
<organism evidence="2">
    <name type="scientific">Arundo donax</name>
    <name type="common">Giant reed</name>
    <name type="synonym">Donax arundinaceus</name>
    <dbReference type="NCBI Taxonomy" id="35708"/>
    <lineage>
        <taxon>Eukaryota</taxon>
        <taxon>Viridiplantae</taxon>
        <taxon>Streptophyta</taxon>
        <taxon>Embryophyta</taxon>
        <taxon>Tracheophyta</taxon>
        <taxon>Spermatophyta</taxon>
        <taxon>Magnoliopsida</taxon>
        <taxon>Liliopsida</taxon>
        <taxon>Poales</taxon>
        <taxon>Poaceae</taxon>
        <taxon>PACMAD clade</taxon>
        <taxon>Arundinoideae</taxon>
        <taxon>Arundineae</taxon>
        <taxon>Arundo</taxon>
    </lineage>
</organism>
<protein>
    <submittedName>
        <fullName evidence="2">Uncharacterized protein</fullName>
    </submittedName>
</protein>
<dbReference type="EMBL" id="GBRH01185284">
    <property type="protein sequence ID" value="JAE12612.1"/>
    <property type="molecule type" value="Transcribed_RNA"/>
</dbReference>
<evidence type="ECO:0000256" key="1">
    <source>
        <dbReference type="SAM" id="MobiDB-lite"/>
    </source>
</evidence>
<feature type="compositionally biased region" description="Polar residues" evidence="1">
    <location>
        <begin position="62"/>
        <end position="85"/>
    </location>
</feature>
<reference evidence="2" key="2">
    <citation type="journal article" date="2015" name="Data Brief">
        <title>Shoot transcriptome of the giant reed, Arundo donax.</title>
        <authorList>
            <person name="Barrero R.A."/>
            <person name="Guerrero F.D."/>
            <person name="Moolhuijzen P."/>
            <person name="Goolsby J.A."/>
            <person name="Tidwell J."/>
            <person name="Bellgard S.E."/>
            <person name="Bellgard M.I."/>
        </authorList>
    </citation>
    <scope>NUCLEOTIDE SEQUENCE</scope>
    <source>
        <tissue evidence="2">Shoot tissue taken approximately 20 cm above the soil surface</tissue>
    </source>
</reference>
<accession>A0A0A9FJZ5</accession>
<feature type="region of interest" description="Disordered" evidence="1">
    <location>
        <begin position="59"/>
        <end position="85"/>
    </location>
</feature>
<proteinExistence type="predicted"/>
<name>A0A0A9FJZ5_ARUDO</name>